<feature type="transmembrane region" description="Helical" evidence="1">
    <location>
        <begin position="53"/>
        <end position="76"/>
    </location>
</feature>
<feature type="transmembrane region" description="Helical" evidence="1">
    <location>
        <begin position="88"/>
        <end position="110"/>
    </location>
</feature>
<evidence type="ECO:0000313" key="3">
    <source>
        <dbReference type="EMBL" id="SNR16950.1"/>
    </source>
</evidence>
<dbReference type="Pfam" id="PF04397">
    <property type="entry name" value="LytTR"/>
    <property type="match status" value="1"/>
</dbReference>
<proteinExistence type="predicted"/>
<accession>A0A238UEW7</accession>
<keyword evidence="1" id="KW-0812">Transmembrane</keyword>
<dbReference type="InterPro" id="IPR007492">
    <property type="entry name" value="LytTR_DNA-bd_dom"/>
</dbReference>
<name>A0A238UEW7_9FLAO</name>
<feature type="domain" description="HTH LytTR-type" evidence="2">
    <location>
        <begin position="177"/>
        <end position="268"/>
    </location>
</feature>
<dbReference type="Gene3D" id="2.40.50.1020">
    <property type="entry name" value="LytTr DNA-binding domain"/>
    <property type="match status" value="1"/>
</dbReference>
<keyword evidence="1" id="KW-1133">Transmembrane helix</keyword>
<dbReference type="GO" id="GO:0003677">
    <property type="term" value="F:DNA binding"/>
    <property type="evidence" value="ECO:0007669"/>
    <property type="project" value="InterPro"/>
</dbReference>
<sequence>MAIFLIALTKKLMNQLNPSIKHHTLVGIFIGIWIWIFTFYIKPFDGTTGDYTWWTFLSIGFSLIAFMCYFVTSMLQDSIYRINYKWNVIFEVLSILFFLSINLIFSYLYYKSPFLYGILTFSEFFYATLKSTIIFTPIIIFARSLTLKFLPEEKEIITTSIPEKIEKKITIRGEYKLDILKIKASDLVCISKSQNYVEVFFIENNSIQSKLIRSSLKKINSEISFLIQVHRSHLINPSHFKSWKDSNTILLTQIEIPISKNYKNNLSAI</sequence>
<protein>
    <submittedName>
        <fullName evidence="3">Response regulator receiver protein</fullName>
    </submittedName>
</protein>
<feature type="transmembrane region" description="Helical" evidence="1">
    <location>
        <begin position="116"/>
        <end position="142"/>
    </location>
</feature>
<reference evidence="3 4" key="1">
    <citation type="submission" date="2017-07" db="EMBL/GenBank/DDBJ databases">
        <authorList>
            <person name="Sun Z.S."/>
            <person name="Albrecht U."/>
            <person name="Echele G."/>
            <person name="Lee C.C."/>
        </authorList>
    </citation>
    <scope>NUCLEOTIDE SEQUENCE [LARGE SCALE GENOMIC DNA]</scope>
    <source>
        <strain evidence="4">type strain: KCTC 22618</strain>
    </source>
</reference>
<dbReference type="AlphaFoldDB" id="A0A238UEW7"/>
<evidence type="ECO:0000259" key="2">
    <source>
        <dbReference type="SMART" id="SM00850"/>
    </source>
</evidence>
<dbReference type="EMBL" id="LT899436">
    <property type="protein sequence ID" value="SNR16950.1"/>
    <property type="molecule type" value="Genomic_DNA"/>
</dbReference>
<organism evidence="3 4">
    <name type="scientific">Tenacibaculum jejuense</name>
    <dbReference type="NCBI Taxonomy" id="584609"/>
    <lineage>
        <taxon>Bacteria</taxon>
        <taxon>Pseudomonadati</taxon>
        <taxon>Bacteroidota</taxon>
        <taxon>Flavobacteriia</taxon>
        <taxon>Flavobacteriales</taxon>
        <taxon>Flavobacteriaceae</taxon>
        <taxon>Tenacibaculum</taxon>
    </lineage>
</organism>
<keyword evidence="1" id="KW-0472">Membrane</keyword>
<gene>
    <name evidence="3" type="ORF">TJEJU_3299</name>
</gene>
<evidence type="ECO:0000313" key="4">
    <source>
        <dbReference type="Proteomes" id="UP000215214"/>
    </source>
</evidence>
<feature type="transmembrane region" description="Helical" evidence="1">
    <location>
        <begin position="20"/>
        <end position="41"/>
    </location>
</feature>
<dbReference type="SMART" id="SM00850">
    <property type="entry name" value="LytTR"/>
    <property type="match status" value="1"/>
</dbReference>
<keyword evidence="4" id="KW-1185">Reference proteome</keyword>
<dbReference type="Proteomes" id="UP000215214">
    <property type="component" value="Chromosome TJEJU"/>
</dbReference>
<evidence type="ECO:0000256" key="1">
    <source>
        <dbReference type="SAM" id="Phobius"/>
    </source>
</evidence>
<dbReference type="KEGG" id="tje:TJEJU_3299"/>